<dbReference type="EMBL" id="AFNW01000058">
    <property type="protein sequence ID" value="EKJ77513.1"/>
    <property type="molecule type" value="Genomic_DNA"/>
</dbReference>
<dbReference type="PRINTS" id="PR00465">
    <property type="entry name" value="EP450IV"/>
</dbReference>
<keyword evidence="12" id="KW-1185">Reference proteome</keyword>
<keyword evidence="5 9" id="KW-0560">Oxidoreductase</keyword>
<keyword evidence="10" id="KW-0812">Transmembrane</keyword>
<evidence type="ECO:0000256" key="5">
    <source>
        <dbReference type="ARBA" id="ARBA00023002"/>
    </source>
</evidence>
<dbReference type="InterPro" id="IPR017972">
    <property type="entry name" value="Cyt_P450_CS"/>
</dbReference>
<evidence type="ECO:0000256" key="3">
    <source>
        <dbReference type="ARBA" id="ARBA00022617"/>
    </source>
</evidence>
<dbReference type="PROSITE" id="PS00086">
    <property type="entry name" value="CYTOCHROME_P450"/>
    <property type="match status" value="1"/>
</dbReference>
<feature type="binding site" description="axial binding residue" evidence="8">
    <location>
        <position position="213"/>
    </location>
    <ligand>
        <name>heme</name>
        <dbReference type="ChEBI" id="CHEBI:30413"/>
    </ligand>
    <ligandPart>
        <name>Fe</name>
        <dbReference type="ChEBI" id="CHEBI:18248"/>
    </ligandPart>
</feature>
<dbReference type="RefSeq" id="XP_009253780.1">
    <property type="nucleotide sequence ID" value="XM_009255505.1"/>
</dbReference>
<feature type="transmembrane region" description="Helical" evidence="10">
    <location>
        <begin position="311"/>
        <end position="334"/>
    </location>
</feature>
<keyword evidence="4 8" id="KW-0479">Metal-binding</keyword>
<accession>K3VTP7</accession>
<evidence type="ECO:0000256" key="1">
    <source>
        <dbReference type="ARBA" id="ARBA00001971"/>
    </source>
</evidence>
<evidence type="ECO:0008006" key="13">
    <source>
        <dbReference type="Google" id="ProtNLM"/>
    </source>
</evidence>
<dbReference type="GeneID" id="20361005"/>
<dbReference type="InterPro" id="IPR002403">
    <property type="entry name" value="Cyt_P450_E_grp-IV"/>
</dbReference>
<gene>
    <name evidence="11" type="ORF">FPSE_02386</name>
</gene>
<sequence>MSSLEKLSVTQSLNVWPAKTQPQNDVMAWHIEEALRKKESCELMSQLIASRVFATTMAALEAITLTVAHAMFCVASSNSSVQIWRALEEEARHVLHGPINQDSIDKLHFADAAIKEGLRLQTALKALTVQVMHPTGITIKDIRVHQRQGARISVSAWGINRDEYIYPNAYTYDTFRFAPQRRNVCTSEGSDDEYLMTTPSEKYLSFGFGKHACPGRHLADQHIIHQLPANFVQEGVPSIPDSIGIALKALQDYPPRLLPYLTNDPQFHIERVSAEGWSIHGSFLHAKKMGRASTAPLPRHFQFYKQLQLGFWPWASRALIPSLWGLPLVFWVLILKLLRFTLICEGDPTQAYRKIRPQHIPTTQNNRFMALLAYTHFFEAAWPYLKKGNYERAATKNPS</sequence>
<dbReference type="AlphaFoldDB" id="K3VTP7"/>
<comment type="cofactor">
    <cofactor evidence="1 8">
        <name>heme</name>
        <dbReference type="ChEBI" id="CHEBI:30413"/>
    </cofactor>
</comment>
<dbReference type="GO" id="GO:0020037">
    <property type="term" value="F:heme binding"/>
    <property type="evidence" value="ECO:0007669"/>
    <property type="project" value="InterPro"/>
</dbReference>
<dbReference type="Pfam" id="PF00067">
    <property type="entry name" value="p450"/>
    <property type="match status" value="1"/>
</dbReference>
<protein>
    <recommendedName>
        <fullName evidence="13">Cytochrome P450</fullName>
    </recommendedName>
</protein>
<keyword evidence="7 9" id="KW-0503">Monooxygenase</keyword>
<keyword evidence="3 8" id="KW-0349">Heme</keyword>
<dbReference type="PANTHER" id="PTHR46206">
    <property type="entry name" value="CYTOCHROME P450"/>
    <property type="match status" value="1"/>
</dbReference>
<evidence type="ECO:0000256" key="7">
    <source>
        <dbReference type="ARBA" id="ARBA00023033"/>
    </source>
</evidence>
<evidence type="ECO:0000313" key="12">
    <source>
        <dbReference type="Proteomes" id="UP000007978"/>
    </source>
</evidence>
<evidence type="ECO:0000256" key="4">
    <source>
        <dbReference type="ARBA" id="ARBA00022723"/>
    </source>
</evidence>
<evidence type="ECO:0000256" key="8">
    <source>
        <dbReference type="PIRSR" id="PIRSR602403-1"/>
    </source>
</evidence>
<dbReference type="InterPro" id="IPR036396">
    <property type="entry name" value="Cyt_P450_sf"/>
</dbReference>
<dbReference type="InterPro" id="IPR001128">
    <property type="entry name" value="Cyt_P450"/>
</dbReference>
<organism evidence="11 12">
    <name type="scientific">Fusarium pseudograminearum (strain CS3096)</name>
    <name type="common">Wheat and barley crown-rot fungus</name>
    <dbReference type="NCBI Taxonomy" id="1028729"/>
    <lineage>
        <taxon>Eukaryota</taxon>
        <taxon>Fungi</taxon>
        <taxon>Dikarya</taxon>
        <taxon>Ascomycota</taxon>
        <taxon>Pezizomycotina</taxon>
        <taxon>Sordariomycetes</taxon>
        <taxon>Hypocreomycetidae</taxon>
        <taxon>Hypocreales</taxon>
        <taxon>Nectriaceae</taxon>
        <taxon>Fusarium</taxon>
    </lineage>
</organism>
<dbReference type="OrthoDB" id="1844152at2759"/>
<dbReference type="SUPFAM" id="SSF48264">
    <property type="entry name" value="Cytochrome P450"/>
    <property type="match status" value="1"/>
</dbReference>
<dbReference type="Gene3D" id="1.10.630.10">
    <property type="entry name" value="Cytochrome P450"/>
    <property type="match status" value="1"/>
</dbReference>
<proteinExistence type="inferred from homology"/>
<evidence type="ECO:0000256" key="10">
    <source>
        <dbReference type="SAM" id="Phobius"/>
    </source>
</evidence>
<name>K3VTP7_FUSPC</name>
<evidence type="ECO:0000256" key="9">
    <source>
        <dbReference type="RuleBase" id="RU000461"/>
    </source>
</evidence>
<dbReference type="GO" id="GO:0005506">
    <property type="term" value="F:iron ion binding"/>
    <property type="evidence" value="ECO:0007669"/>
    <property type="project" value="InterPro"/>
</dbReference>
<reference evidence="11 12" key="1">
    <citation type="journal article" date="2012" name="PLoS Pathog.">
        <title>Comparative pathogenomics reveals horizontally acquired novel virulence genes in fungi infecting cereal hosts.</title>
        <authorList>
            <person name="Gardiner D.M."/>
            <person name="McDonald M.C."/>
            <person name="Covarelli L."/>
            <person name="Solomon P.S."/>
            <person name="Rusu A.G."/>
            <person name="Marshall M."/>
            <person name="Kazan K."/>
            <person name="Chakraborty S."/>
            <person name="McDonald B.A."/>
            <person name="Manners J.M."/>
        </authorList>
    </citation>
    <scope>NUCLEOTIDE SEQUENCE [LARGE SCALE GENOMIC DNA]</scope>
    <source>
        <strain evidence="11 12">CS3096</strain>
    </source>
</reference>
<evidence type="ECO:0000313" key="11">
    <source>
        <dbReference type="EMBL" id="EKJ77513.1"/>
    </source>
</evidence>
<dbReference type="PANTHER" id="PTHR46206:SF1">
    <property type="entry name" value="P450, PUTATIVE (EUROFUNG)-RELATED"/>
    <property type="match status" value="1"/>
</dbReference>
<dbReference type="GO" id="GO:0016705">
    <property type="term" value="F:oxidoreductase activity, acting on paired donors, with incorporation or reduction of molecular oxygen"/>
    <property type="evidence" value="ECO:0007669"/>
    <property type="project" value="InterPro"/>
</dbReference>
<comment type="similarity">
    <text evidence="2 9">Belongs to the cytochrome P450 family.</text>
</comment>
<keyword evidence="6 8" id="KW-0408">Iron</keyword>
<dbReference type="GO" id="GO:0004497">
    <property type="term" value="F:monooxygenase activity"/>
    <property type="evidence" value="ECO:0007669"/>
    <property type="project" value="UniProtKB-KW"/>
</dbReference>
<keyword evidence="10" id="KW-1133">Transmembrane helix</keyword>
<comment type="caution">
    <text evidence="11">The sequence shown here is derived from an EMBL/GenBank/DDBJ whole genome shotgun (WGS) entry which is preliminary data.</text>
</comment>
<dbReference type="Proteomes" id="UP000007978">
    <property type="component" value="Chromosome 2"/>
</dbReference>
<dbReference type="KEGG" id="fpu:FPSE_02386"/>
<evidence type="ECO:0000256" key="2">
    <source>
        <dbReference type="ARBA" id="ARBA00010617"/>
    </source>
</evidence>
<keyword evidence="10" id="KW-0472">Membrane</keyword>
<dbReference type="HOGENOM" id="CLU_690867_0_0_1"/>
<evidence type="ECO:0000256" key="6">
    <source>
        <dbReference type="ARBA" id="ARBA00023004"/>
    </source>
</evidence>